<evidence type="ECO:0000313" key="8">
    <source>
        <dbReference type="EMBL" id="AAO44122.1"/>
    </source>
</evidence>
<sequence length="153" mass="16991">MRAIDNIQRAFCRVNKALYRQIATFGIVGIAGIFVNILVFNLLMLLGFRNIAYGSVLAASVAVIVSISFNWIGNRHLVFRGLRRDGVLREAVRFFLVSIGGSLVQLACLVVSHYGMGFTSILADNIASNLVGLPLATVLRFIGYYFWVFSKRK</sequence>
<feature type="transmembrane region" description="Helical" evidence="6">
    <location>
        <begin position="126"/>
        <end position="147"/>
    </location>
</feature>
<comment type="similarity">
    <text evidence="2">Belongs to the GtrA family.</text>
</comment>
<evidence type="ECO:0000259" key="7">
    <source>
        <dbReference type="Pfam" id="PF04138"/>
    </source>
</evidence>
<dbReference type="InterPro" id="IPR051401">
    <property type="entry name" value="GtrA_CellWall_Glycosyl"/>
</dbReference>
<accession>Q83H37</accession>
<feature type="transmembrane region" description="Helical" evidence="6">
    <location>
        <begin position="51"/>
        <end position="73"/>
    </location>
</feature>
<dbReference type="OrthoDB" id="9807815at2"/>
<comment type="subcellular location">
    <subcellularLocation>
        <location evidence="1">Membrane</location>
        <topology evidence="1">Multi-pass membrane protein</topology>
    </subcellularLocation>
</comment>
<dbReference type="Proteomes" id="UP000002200">
    <property type="component" value="Chromosome"/>
</dbReference>
<reference evidence="8 9" key="1">
    <citation type="journal article" date="2003" name="Genome Res.">
        <title>Tropheryma whipplei twist: a human pathogenic Actinobacteria with a reduced genome.</title>
        <authorList>
            <person name="Raoult D."/>
            <person name="Ogata H."/>
            <person name="Audic S."/>
            <person name="Robert C."/>
            <person name="Suhre K."/>
            <person name="Drancourt M."/>
            <person name="Claverie J.-M."/>
        </authorList>
    </citation>
    <scope>NUCLEOTIDE SEQUENCE [LARGE SCALE GENOMIC DNA]</scope>
    <source>
        <strain evidence="8 9">Twist</strain>
    </source>
</reference>
<dbReference type="InterPro" id="IPR007267">
    <property type="entry name" value="GtrA_DPMS_TM"/>
</dbReference>
<dbReference type="GO" id="GO:0000271">
    <property type="term" value="P:polysaccharide biosynthetic process"/>
    <property type="evidence" value="ECO:0007669"/>
    <property type="project" value="InterPro"/>
</dbReference>
<keyword evidence="9" id="KW-1185">Reference proteome</keyword>
<evidence type="ECO:0000256" key="5">
    <source>
        <dbReference type="ARBA" id="ARBA00023136"/>
    </source>
</evidence>
<dbReference type="AlphaFoldDB" id="Q83H37"/>
<dbReference type="PANTHER" id="PTHR38459:SF1">
    <property type="entry name" value="PROPHAGE BACTOPRENOL-LINKED GLUCOSE TRANSLOCASE HOMOLOG"/>
    <property type="match status" value="1"/>
</dbReference>
<evidence type="ECO:0000313" key="9">
    <source>
        <dbReference type="Proteomes" id="UP000002200"/>
    </source>
</evidence>
<organism evidence="8 9">
    <name type="scientific">Tropheryma whipplei (strain Twist)</name>
    <name type="common">Whipple's bacillus</name>
    <dbReference type="NCBI Taxonomy" id="203267"/>
    <lineage>
        <taxon>Bacteria</taxon>
        <taxon>Bacillati</taxon>
        <taxon>Actinomycetota</taxon>
        <taxon>Actinomycetes</taxon>
        <taxon>Micrococcales</taxon>
        <taxon>Tropherymataceae</taxon>
        <taxon>Tropheryma</taxon>
    </lineage>
</organism>
<feature type="transmembrane region" description="Helical" evidence="6">
    <location>
        <begin position="94"/>
        <end position="114"/>
    </location>
</feature>
<dbReference type="PANTHER" id="PTHR38459">
    <property type="entry name" value="PROPHAGE BACTOPRENOL-LINKED GLUCOSE TRANSLOCASE HOMOLOG"/>
    <property type="match status" value="1"/>
</dbReference>
<dbReference type="eggNOG" id="COG2246">
    <property type="taxonomic scope" value="Bacteria"/>
</dbReference>
<evidence type="ECO:0000256" key="6">
    <source>
        <dbReference type="SAM" id="Phobius"/>
    </source>
</evidence>
<dbReference type="EMBL" id="AE014184">
    <property type="protein sequence ID" value="AAO44122.1"/>
    <property type="molecule type" value="Genomic_DNA"/>
</dbReference>
<dbReference type="KEGG" id="twh:TWT_025"/>
<dbReference type="HOGENOM" id="CLU_083873_0_2_11"/>
<protein>
    <recommendedName>
        <fullName evidence="7">GtrA/DPMS transmembrane domain-containing protein</fullName>
    </recommendedName>
</protein>
<proteinExistence type="inferred from homology"/>
<dbReference type="STRING" id="203267.TWT_025"/>
<keyword evidence="4 6" id="KW-1133">Transmembrane helix</keyword>
<gene>
    <name evidence="8" type="ordered locus">TWT_025</name>
</gene>
<name>Q83H37_TROWT</name>
<feature type="domain" description="GtrA/DPMS transmembrane" evidence="7">
    <location>
        <begin position="24"/>
        <end position="149"/>
    </location>
</feature>
<keyword evidence="3 6" id="KW-0812">Transmembrane</keyword>
<feature type="transmembrane region" description="Helical" evidence="6">
    <location>
        <begin position="21"/>
        <end position="45"/>
    </location>
</feature>
<dbReference type="GO" id="GO:0005886">
    <property type="term" value="C:plasma membrane"/>
    <property type="evidence" value="ECO:0007669"/>
    <property type="project" value="TreeGrafter"/>
</dbReference>
<evidence type="ECO:0000256" key="2">
    <source>
        <dbReference type="ARBA" id="ARBA00009399"/>
    </source>
</evidence>
<dbReference type="Pfam" id="PF04138">
    <property type="entry name" value="GtrA_DPMS_TM"/>
    <property type="match status" value="1"/>
</dbReference>
<evidence type="ECO:0000256" key="3">
    <source>
        <dbReference type="ARBA" id="ARBA00022692"/>
    </source>
</evidence>
<keyword evidence="5 6" id="KW-0472">Membrane</keyword>
<evidence type="ECO:0000256" key="1">
    <source>
        <dbReference type="ARBA" id="ARBA00004141"/>
    </source>
</evidence>
<evidence type="ECO:0000256" key="4">
    <source>
        <dbReference type="ARBA" id="ARBA00022989"/>
    </source>
</evidence>